<comment type="caution">
    <text evidence="3">The sequence shown here is derived from an EMBL/GenBank/DDBJ whole genome shotgun (WGS) entry which is preliminary data.</text>
</comment>
<dbReference type="Pfam" id="PF01636">
    <property type="entry name" value="APH"/>
    <property type="match status" value="1"/>
</dbReference>
<accession>A0A6N8GJI0</accession>
<name>A0A6N8GJI0_9MICC</name>
<dbReference type="RefSeq" id="WP_156267629.1">
    <property type="nucleotide sequence ID" value="NZ_WOGU01000003.1"/>
</dbReference>
<dbReference type="PANTHER" id="PTHR21310:SF15">
    <property type="entry name" value="AMINOGLYCOSIDE PHOSPHOTRANSFERASE DOMAIN-CONTAINING PROTEIN"/>
    <property type="match status" value="1"/>
</dbReference>
<feature type="domain" description="Aminoglycoside phosphotransferase" evidence="2">
    <location>
        <begin position="19"/>
        <end position="265"/>
    </location>
</feature>
<reference evidence="3 4" key="1">
    <citation type="submission" date="2019-12" db="EMBL/GenBank/DDBJ databases">
        <authorList>
            <person name="Shi Y."/>
        </authorList>
    </citation>
    <scope>NUCLEOTIDE SEQUENCE [LARGE SCALE GENOMIC DNA]</scope>
    <source>
        <strain evidence="3 4">JCM 17929</strain>
    </source>
</reference>
<protein>
    <submittedName>
        <fullName evidence="3">Phosphotransferase</fullName>
    </submittedName>
</protein>
<evidence type="ECO:0000259" key="2">
    <source>
        <dbReference type="Pfam" id="PF01636"/>
    </source>
</evidence>
<dbReference type="InterPro" id="IPR011009">
    <property type="entry name" value="Kinase-like_dom_sf"/>
</dbReference>
<gene>
    <name evidence="3" type="ORF">GMA12_04495</name>
</gene>
<evidence type="ECO:0000313" key="3">
    <source>
        <dbReference type="EMBL" id="MUN62407.1"/>
    </source>
</evidence>
<dbReference type="EMBL" id="WOGU01000003">
    <property type="protein sequence ID" value="MUN62407.1"/>
    <property type="molecule type" value="Genomic_DNA"/>
</dbReference>
<evidence type="ECO:0000313" key="4">
    <source>
        <dbReference type="Proteomes" id="UP000436989"/>
    </source>
</evidence>
<organism evidence="3 4">
    <name type="scientific">Kocuria sediminis</name>
    <dbReference type="NCBI Taxonomy" id="1038857"/>
    <lineage>
        <taxon>Bacteria</taxon>
        <taxon>Bacillati</taxon>
        <taxon>Actinomycetota</taxon>
        <taxon>Actinomycetes</taxon>
        <taxon>Micrococcales</taxon>
        <taxon>Micrococcaceae</taxon>
        <taxon>Kocuria</taxon>
    </lineage>
</organism>
<dbReference type="Gene3D" id="3.90.1200.10">
    <property type="match status" value="1"/>
</dbReference>
<evidence type="ECO:0000256" key="1">
    <source>
        <dbReference type="SAM" id="MobiDB-lite"/>
    </source>
</evidence>
<dbReference type="InterPro" id="IPR051678">
    <property type="entry name" value="AGP_Transferase"/>
</dbReference>
<dbReference type="InterPro" id="IPR002575">
    <property type="entry name" value="Aminoglycoside_PTrfase"/>
</dbReference>
<keyword evidence="4" id="KW-1185">Reference proteome</keyword>
<dbReference type="Proteomes" id="UP000436989">
    <property type="component" value="Unassembled WGS sequence"/>
</dbReference>
<proteinExistence type="predicted"/>
<feature type="region of interest" description="Disordered" evidence="1">
    <location>
        <begin position="71"/>
        <end position="97"/>
    </location>
</feature>
<dbReference type="SUPFAM" id="SSF56112">
    <property type="entry name" value="Protein kinase-like (PK-like)"/>
    <property type="match status" value="1"/>
</dbReference>
<dbReference type="AlphaFoldDB" id="A0A6N8GJI0"/>
<dbReference type="PANTHER" id="PTHR21310">
    <property type="entry name" value="AMINOGLYCOSIDE PHOSPHOTRANSFERASE-RELATED-RELATED"/>
    <property type="match status" value="1"/>
</dbReference>
<dbReference type="GO" id="GO:0016740">
    <property type="term" value="F:transferase activity"/>
    <property type="evidence" value="ECO:0007669"/>
    <property type="project" value="UniProtKB-KW"/>
</dbReference>
<sequence length="315" mass="34789">MDELDRIAAAFPDLRWSQARRITEGWDHVVVLLDDARVFRFPVESPYTDRLGLEIEVLDHLAGLLAARSGEPSADSAVGRSDDRAGDGRAGPLPVRIPRYDRVAPDGSFAGYPIVPGGMLTPQLWAALPAAQRETLIGQLAGFLSVLHTAPIAGTPLERVPPSFLAEDQREIREGVAAHLSAVLTPGELAEVEDILADVDELLAADLPAVFIHNDVYSRHLLWDEAAGRLGVIDFSDMCLGDPAVDFAELHEYGEAFVRAVYERYTGPKDLGFLDRVWTYQRWVGVYMLTDHFEVGKTTWSVARETFDRCRAPLD</sequence>
<keyword evidence="3" id="KW-0808">Transferase</keyword>
<dbReference type="Gene3D" id="3.30.200.20">
    <property type="entry name" value="Phosphorylase Kinase, domain 1"/>
    <property type="match status" value="1"/>
</dbReference>